<sequence>MNICKKKSVDEILMSNQRLVNNFYYDKYTKNRQIKMSYNAFKNYDTIFNRIDVKDFYSCLDLETLSAYQSGLEMVVKEYEKRLFYAKSVDYGLGQKVAFMDYSKFNMILDLVQKRKEGIRKHQEYIIYFVERNFGEPWVRGANGKVLDYRKMTFEQKYRHCKNKLNAEENRDKLDYILEYKKLTMVEQDNLLQNVRRLNYEYQEAIIYNSPKRFALIQQQGKDTKRNIMLSKINAFHKAVYNFHTEKVVSFVTLTLAHHNSNGCLSKEVKDLKETKSYFRSFLRLVKKNYAKYLKTTRNYNKDQIKEEIKKIKYFVVCELQKAEVWHFHIMINVDLTVLGIDDKMMVQNKGLVKNSEFLEKETYYKKSSNKKKYTKNNGWEIVANVVVPKVFKMWADTVKKNNPKLKRLNPISQNLQVYHKLSNNKTSCKEVRKCKLIRKETTINMVTIISKYISKYLNKIGDDSLKLLIKQRHNFINGYRLFQFSINCKKPPVEKYLKYLPQDLAIDGYSITSFYAKNILDYNKEHPLRKMLVEQMLNAKLNSKENELVLKDSYTGYTQKVKKKYYGEKDLETDKKPFIEEYLKNNSYASMFYFSINYEKQARPLNKKIHDKLCKKLNKVFKLSKMKKKQVPRTYLEQEKMFLDFNNYVDPVDAYFDVLRDKPMSYYLDV</sequence>
<comment type="caution">
    <text evidence="2">The sequence shown here is derived from an EMBL/GenBank/DDBJ whole genome shotgun (WGS) entry which is preliminary data.</text>
</comment>
<protein>
    <recommendedName>
        <fullName evidence="1">Replication-associated protein ORF2/G2P domain-containing protein</fullName>
    </recommendedName>
</protein>
<dbReference type="EMBL" id="JACAOD020000015">
    <property type="protein sequence ID" value="MBP5836199.1"/>
    <property type="molecule type" value="Genomic_DNA"/>
</dbReference>
<proteinExistence type="predicted"/>
<dbReference type="InterPro" id="IPR056906">
    <property type="entry name" value="ORF2/G2P_dom"/>
</dbReference>
<gene>
    <name evidence="2" type="ORF">CHTY_000895</name>
    <name evidence="3" type="ORF">CHTY_003085</name>
</gene>
<dbReference type="Pfam" id="PF23343">
    <property type="entry name" value="REP_ORF2-G2P"/>
    <property type="match status" value="1"/>
</dbReference>
<evidence type="ECO:0000313" key="2">
    <source>
        <dbReference type="EMBL" id="MBP5835790.1"/>
    </source>
</evidence>
<dbReference type="EMBL" id="JACAOD020000002">
    <property type="protein sequence ID" value="MBP5835790.1"/>
    <property type="molecule type" value="Genomic_DNA"/>
</dbReference>
<accession>A0ABS5CXU4</accession>
<evidence type="ECO:0000313" key="4">
    <source>
        <dbReference type="Proteomes" id="UP001195571"/>
    </source>
</evidence>
<name>A0ABS5CXU4_9MOLU</name>
<dbReference type="RefSeq" id="WP_203552056.1">
    <property type="nucleotide sequence ID" value="NZ_JACAOD020000002.1"/>
</dbReference>
<dbReference type="Proteomes" id="UP001195571">
    <property type="component" value="Unassembled WGS sequence"/>
</dbReference>
<feature type="domain" description="Replication-associated protein ORF2/G2P" evidence="1">
    <location>
        <begin position="250"/>
        <end position="355"/>
    </location>
</feature>
<evidence type="ECO:0000259" key="1">
    <source>
        <dbReference type="Pfam" id="PF23343"/>
    </source>
</evidence>
<keyword evidence="4" id="KW-1185">Reference proteome</keyword>
<reference evidence="2 4" key="1">
    <citation type="submission" date="2021-04" db="EMBL/GenBank/DDBJ databases">
        <title>Genomic features of Candidatus Phytoplasma meliae isolate ChTYXIII (1SrXIII-G).</title>
        <authorList>
            <person name="Fernandez F.D."/>
            <person name="Conci L.R."/>
        </authorList>
    </citation>
    <scope>NUCLEOTIDE SEQUENCE [LARGE SCALE GENOMIC DNA]</scope>
    <source>
        <strain evidence="2">ChTYXIII-Mo</strain>
    </source>
</reference>
<organism evidence="2 4">
    <name type="scientific">Candidatus Phytoplasma meliae</name>
    <dbReference type="NCBI Taxonomy" id="1848402"/>
    <lineage>
        <taxon>Bacteria</taxon>
        <taxon>Bacillati</taxon>
        <taxon>Mycoplasmatota</taxon>
        <taxon>Mollicutes</taxon>
        <taxon>Acholeplasmatales</taxon>
        <taxon>Acholeplasmataceae</taxon>
        <taxon>Candidatus Phytoplasma</taxon>
        <taxon>16SrXIII (Mexican periwinkle virescence group)</taxon>
    </lineage>
</organism>
<evidence type="ECO:0000313" key="3">
    <source>
        <dbReference type="EMBL" id="MBP5836199.1"/>
    </source>
</evidence>